<dbReference type="AlphaFoldDB" id="F9ZZB8"/>
<sequence>MKKIISSVIFIMSLLIAGQAYAHVDYTVLPQDTPFTTDVLTDFAWYEGTQPGLANSHDFRWFSFDLSGTSKVSISVAATGAGDFVGNEGPVSSVGALDVGFTLYSGVVPLESIESDTLTGTGFGGFGGFNDQGVATTQDQTTAASAFVGAGPGDVTLGNADGDWATIGYITHVNNGGAGVTEMLNNWLLQAGSYTLLVGGASQPLFDGDGITLLNDGSYGLIANLTVQPVPVPGAVWLFGSAMAGLAGFGRRKKGAA</sequence>
<feature type="signal peptide" evidence="1">
    <location>
        <begin position="1"/>
        <end position="22"/>
    </location>
</feature>
<feature type="chain" id="PRO_5003392934" description="Secreted protein" evidence="1">
    <location>
        <begin position="23"/>
        <end position="257"/>
    </location>
</feature>
<organism evidence="2 3">
    <name type="scientific">Methylomonas methanica (strain DSM 25384 / MC09)</name>
    <dbReference type="NCBI Taxonomy" id="857087"/>
    <lineage>
        <taxon>Bacteria</taxon>
        <taxon>Pseudomonadati</taxon>
        <taxon>Pseudomonadota</taxon>
        <taxon>Gammaproteobacteria</taxon>
        <taxon>Methylococcales</taxon>
        <taxon>Methylococcaceae</taxon>
        <taxon>Methylomonas</taxon>
    </lineage>
</organism>
<reference evidence="3" key="3">
    <citation type="submission" date="2011-05" db="EMBL/GenBank/DDBJ databases">
        <title>Complete sequence of Methylomonas methanica MC09.</title>
        <authorList>
            <consortium name="US DOE Joint Genome Institute"/>
            <person name="Lucas S."/>
            <person name="Han J."/>
            <person name="Lapidus A."/>
            <person name="Cheng J.-F."/>
            <person name="Goodwin L."/>
            <person name="Pitluck S."/>
            <person name="Peters L."/>
            <person name="Mikhailova N."/>
            <person name="Teshima H."/>
            <person name="Han C."/>
            <person name="Tapia R."/>
            <person name="Land M."/>
            <person name="Hauser L."/>
            <person name="Kyrpides N."/>
            <person name="Ivanova N."/>
            <person name="Pagani I."/>
            <person name="Stein L."/>
            <person name="Woyke T."/>
        </authorList>
    </citation>
    <scope>NUCLEOTIDE SEQUENCE [LARGE SCALE GENOMIC DNA]</scope>
    <source>
        <strain evidence="3">MC09</strain>
    </source>
</reference>
<dbReference type="OrthoDB" id="5575328at2"/>
<accession>F9ZZB8</accession>
<evidence type="ECO:0008006" key="4">
    <source>
        <dbReference type="Google" id="ProtNLM"/>
    </source>
</evidence>
<keyword evidence="3" id="KW-1185">Reference proteome</keyword>
<dbReference type="Proteomes" id="UP000008888">
    <property type="component" value="Chromosome"/>
</dbReference>
<reference key="2">
    <citation type="submission" date="2011-05" db="EMBL/GenBank/DDBJ databases">
        <title>Complete genome sequence of the aerobic marine methanotroph Methylomonas methanica MC09.</title>
        <authorList>
            <person name="Boden R."/>
            <person name="Cunliffe M."/>
            <person name="Scanlan J."/>
            <person name="Moussard H."/>
            <person name="Kits K.D."/>
            <person name="Klotz M."/>
            <person name="Jetten M."/>
            <person name="Vuilleumier S."/>
            <person name="Han J."/>
            <person name="Peters L."/>
            <person name="Mikhailova N."/>
            <person name="Teshima H."/>
            <person name="Tapia R."/>
            <person name="Kyrpides N."/>
            <person name="Ivanova N."/>
            <person name="Pagani I."/>
            <person name="Cheng J.-F."/>
            <person name="Goodwin L."/>
            <person name="Han C."/>
            <person name="Hauser L."/>
            <person name="Land M."/>
            <person name="Lapidus A."/>
            <person name="Lucas S."/>
            <person name="Pitluck S."/>
            <person name="Woyke T."/>
            <person name="Stein L.Y."/>
            <person name="Murrell C."/>
        </authorList>
    </citation>
    <scope>NUCLEOTIDE SEQUENCE</scope>
    <source>
        <strain>MC09</strain>
    </source>
</reference>
<proteinExistence type="predicted"/>
<evidence type="ECO:0000313" key="2">
    <source>
        <dbReference type="EMBL" id="AEG01144.1"/>
    </source>
</evidence>
<reference evidence="2 3" key="1">
    <citation type="journal article" date="2011" name="J. Bacteriol.">
        <title>Complete Genome Sequence of the Aerobic Marine Methanotroph Methylomonas methanica MC09.</title>
        <authorList>
            <person name="Boden R."/>
            <person name="Cunliffe M."/>
            <person name="Scanlan J."/>
            <person name="Moussard H."/>
            <person name="Kits K.D."/>
            <person name="Klotz M.G."/>
            <person name="Jetten M.S."/>
            <person name="Vuilleumier S."/>
            <person name="Han J."/>
            <person name="Peters L."/>
            <person name="Mikhailova N."/>
            <person name="Teshima H."/>
            <person name="Tapia R."/>
            <person name="Kyrpides N."/>
            <person name="Ivanova N."/>
            <person name="Pagani I."/>
            <person name="Cheng J.F."/>
            <person name="Goodwin L."/>
            <person name="Han C."/>
            <person name="Hauser L."/>
            <person name="Land M.L."/>
            <person name="Lapidus A."/>
            <person name="Lucas S."/>
            <person name="Pitluck S."/>
            <person name="Woyke T."/>
            <person name="Stein L."/>
            <person name="Murrell J.C."/>
        </authorList>
    </citation>
    <scope>NUCLEOTIDE SEQUENCE [LARGE SCALE GENOMIC DNA]</scope>
    <source>
        <strain evidence="2 3">MC09</strain>
    </source>
</reference>
<name>F9ZZB8_METMM</name>
<keyword evidence="1" id="KW-0732">Signal</keyword>
<dbReference type="EMBL" id="CP002738">
    <property type="protein sequence ID" value="AEG01144.1"/>
    <property type="molecule type" value="Genomic_DNA"/>
</dbReference>
<gene>
    <name evidence="2" type="ordered locus">Metme_2762</name>
</gene>
<protein>
    <recommendedName>
        <fullName evidence="4">Secreted protein</fullName>
    </recommendedName>
</protein>
<dbReference type="KEGG" id="mmt:Metme_2762"/>
<dbReference type="HOGENOM" id="CLU_1081007_0_0_6"/>
<dbReference type="RefSeq" id="WP_013819379.1">
    <property type="nucleotide sequence ID" value="NC_015572.1"/>
</dbReference>
<evidence type="ECO:0000313" key="3">
    <source>
        <dbReference type="Proteomes" id="UP000008888"/>
    </source>
</evidence>
<evidence type="ECO:0000256" key="1">
    <source>
        <dbReference type="SAM" id="SignalP"/>
    </source>
</evidence>